<keyword evidence="1" id="KW-0812">Transmembrane</keyword>
<accession>A0ABS6K2J5</accession>
<feature type="transmembrane region" description="Helical" evidence="1">
    <location>
        <begin position="6"/>
        <end position="29"/>
    </location>
</feature>
<protein>
    <submittedName>
        <fullName evidence="2">Uncharacterized protein</fullName>
    </submittedName>
</protein>
<dbReference type="RefSeq" id="WP_088077002.1">
    <property type="nucleotide sequence ID" value="NZ_JAHQCR010000089.1"/>
</dbReference>
<reference evidence="2 3" key="1">
    <citation type="submission" date="2021-06" db="EMBL/GenBank/DDBJ databases">
        <title>Bacillus sp. RD4P76, an endophyte from a halophyte.</title>
        <authorList>
            <person name="Sun J.-Q."/>
        </authorList>
    </citation>
    <scope>NUCLEOTIDE SEQUENCE [LARGE SCALE GENOMIC DNA]</scope>
    <source>
        <strain evidence="2 3">JCM 17098</strain>
    </source>
</reference>
<organism evidence="2 3">
    <name type="scientific">Evansella alkalicola</name>
    <dbReference type="NCBI Taxonomy" id="745819"/>
    <lineage>
        <taxon>Bacteria</taxon>
        <taxon>Bacillati</taxon>
        <taxon>Bacillota</taxon>
        <taxon>Bacilli</taxon>
        <taxon>Bacillales</taxon>
        <taxon>Bacillaceae</taxon>
        <taxon>Evansella</taxon>
    </lineage>
</organism>
<keyword evidence="1" id="KW-1133">Transmembrane helix</keyword>
<keyword evidence="3" id="KW-1185">Reference proteome</keyword>
<name>A0ABS6K2J5_9BACI</name>
<evidence type="ECO:0000313" key="3">
    <source>
        <dbReference type="Proteomes" id="UP000790580"/>
    </source>
</evidence>
<proteinExistence type="predicted"/>
<dbReference type="EMBL" id="JAHQCR010000089">
    <property type="protein sequence ID" value="MBU9724230.1"/>
    <property type="molecule type" value="Genomic_DNA"/>
</dbReference>
<gene>
    <name evidence="2" type="ORF">KS407_22665</name>
</gene>
<sequence length="70" mass="8082">MTINLLLNLVAFILALWVLLKTTRMWLSFRKYKVGDALPEKHRVKLLTDIKWIISLIIIGAIFSLVAVFV</sequence>
<dbReference type="Proteomes" id="UP000790580">
    <property type="component" value="Unassembled WGS sequence"/>
</dbReference>
<evidence type="ECO:0000313" key="2">
    <source>
        <dbReference type="EMBL" id="MBU9724230.1"/>
    </source>
</evidence>
<evidence type="ECO:0000256" key="1">
    <source>
        <dbReference type="SAM" id="Phobius"/>
    </source>
</evidence>
<keyword evidence="1" id="KW-0472">Membrane</keyword>
<comment type="caution">
    <text evidence="2">The sequence shown here is derived from an EMBL/GenBank/DDBJ whole genome shotgun (WGS) entry which is preliminary data.</text>
</comment>
<feature type="transmembrane region" description="Helical" evidence="1">
    <location>
        <begin position="50"/>
        <end position="69"/>
    </location>
</feature>